<name>A0ABR1Y9V5_9PEZI</name>
<proteinExistence type="predicted"/>
<evidence type="ECO:0000313" key="2">
    <source>
        <dbReference type="Proteomes" id="UP001492380"/>
    </source>
</evidence>
<keyword evidence="2" id="KW-1185">Reference proteome</keyword>
<gene>
    <name evidence="1" type="ORF">HDK90DRAFT_500373</name>
</gene>
<protein>
    <recommendedName>
        <fullName evidence="3">F-box domain-containing protein</fullName>
    </recommendedName>
</protein>
<accession>A0ABR1Y9V5</accession>
<reference evidence="1 2" key="1">
    <citation type="submission" date="2024-04" db="EMBL/GenBank/DDBJ databases">
        <title>Phyllosticta paracitricarpa is synonymous to the EU quarantine fungus P. citricarpa based on phylogenomic analyses.</title>
        <authorList>
            <consortium name="Lawrence Berkeley National Laboratory"/>
            <person name="Van Ingen-Buijs V.A."/>
            <person name="Van Westerhoven A.C."/>
            <person name="Haridas S."/>
            <person name="Skiadas P."/>
            <person name="Martin F."/>
            <person name="Groenewald J.Z."/>
            <person name="Crous P.W."/>
            <person name="Seidl M.F."/>
        </authorList>
    </citation>
    <scope>NUCLEOTIDE SEQUENCE [LARGE SCALE GENOMIC DNA]</scope>
    <source>
        <strain evidence="1 2">CBS 123374</strain>
    </source>
</reference>
<evidence type="ECO:0008006" key="3">
    <source>
        <dbReference type="Google" id="ProtNLM"/>
    </source>
</evidence>
<organism evidence="1 2">
    <name type="scientific">Phyllosticta capitalensis</name>
    <dbReference type="NCBI Taxonomy" id="121624"/>
    <lineage>
        <taxon>Eukaryota</taxon>
        <taxon>Fungi</taxon>
        <taxon>Dikarya</taxon>
        <taxon>Ascomycota</taxon>
        <taxon>Pezizomycotina</taxon>
        <taxon>Dothideomycetes</taxon>
        <taxon>Dothideomycetes incertae sedis</taxon>
        <taxon>Botryosphaeriales</taxon>
        <taxon>Phyllostictaceae</taxon>
        <taxon>Phyllosticta</taxon>
    </lineage>
</organism>
<dbReference type="EMBL" id="JBBWRZ010000015">
    <property type="protein sequence ID" value="KAK8222810.1"/>
    <property type="molecule type" value="Genomic_DNA"/>
</dbReference>
<comment type="caution">
    <text evidence="1">The sequence shown here is derived from an EMBL/GenBank/DDBJ whole genome shotgun (WGS) entry which is preliminary data.</text>
</comment>
<sequence length="327" mass="37871">MLDEKNFIRELPIELIIKILIYLGPADRLSLSIFLFRKVEKSTVRSAPRRDREDFNDRIRRDNFPKLCQMERDESRWSFFTKTKRVCGGCKALHNADFFSRKQLSAPPEERVCRGREGRLQICEHRVLSFDWVKTHNHYGTPFRTCGHTDHIGADILTFLPPLSASPSLSHKCAELEYMGPCNSTRVDYTRVLFEVEKCQTLNLRETRMILTKFPLRLCPHLRLDDSDWLHKTAPLFSRDCDVVLSGSAQIDGVCPNKNCNTRITLSIKKPKAPHVNPDKRAVVVCVRRQLGALEDPCDPEWLAQVEGHALEEKEEEQLWLEFPKPC</sequence>
<evidence type="ECO:0000313" key="1">
    <source>
        <dbReference type="EMBL" id="KAK8222810.1"/>
    </source>
</evidence>
<dbReference type="Proteomes" id="UP001492380">
    <property type="component" value="Unassembled WGS sequence"/>
</dbReference>